<evidence type="ECO:0000259" key="1">
    <source>
        <dbReference type="PROSITE" id="PS51766"/>
    </source>
</evidence>
<evidence type="ECO:0000313" key="3">
    <source>
        <dbReference type="Proteomes" id="UP000231472"/>
    </source>
</evidence>
<gene>
    <name evidence="2" type="ORF">COT32_00100</name>
</gene>
<dbReference type="InterPro" id="IPR036439">
    <property type="entry name" value="Dockerin_dom_sf"/>
</dbReference>
<dbReference type="AlphaFoldDB" id="A0A2H0YRL2"/>
<reference evidence="3" key="1">
    <citation type="submission" date="2017-09" db="EMBL/GenBank/DDBJ databases">
        <title>Depth-based differentiation of microbial function through sediment-hosted aquifers and enrichment of novel symbionts in the deep terrestrial subsurface.</title>
        <authorList>
            <person name="Probst A.J."/>
            <person name="Ladd B."/>
            <person name="Jarett J.K."/>
            <person name="Geller-Mcgrath D.E."/>
            <person name="Sieber C.M.K."/>
            <person name="Emerson J.B."/>
            <person name="Anantharaman K."/>
            <person name="Thomas B.C."/>
            <person name="Malmstrom R."/>
            <person name="Stieglmeier M."/>
            <person name="Klingl A."/>
            <person name="Woyke T."/>
            <person name="Ryan C.M."/>
            <person name="Banfield J.F."/>
        </authorList>
    </citation>
    <scope>NUCLEOTIDE SEQUENCE [LARGE SCALE GENOMIC DNA]</scope>
</reference>
<dbReference type="Proteomes" id="UP000231472">
    <property type="component" value="Unassembled WGS sequence"/>
</dbReference>
<evidence type="ECO:0000313" key="2">
    <source>
        <dbReference type="EMBL" id="PIS40373.1"/>
    </source>
</evidence>
<dbReference type="Pfam" id="PF00404">
    <property type="entry name" value="Dockerin_1"/>
    <property type="match status" value="1"/>
</dbReference>
<dbReference type="Gene3D" id="1.10.1330.10">
    <property type="entry name" value="Dockerin domain"/>
    <property type="match status" value="2"/>
</dbReference>
<dbReference type="InterPro" id="IPR002105">
    <property type="entry name" value="Dockerin_1_rpt"/>
</dbReference>
<dbReference type="PROSITE" id="PS51766">
    <property type="entry name" value="DOCKERIN"/>
    <property type="match status" value="1"/>
</dbReference>
<organism evidence="2 3">
    <name type="scientific">Candidatus Nealsonbacteria bacterium CG08_land_8_20_14_0_20_36_22</name>
    <dbReference type="NCBI Taxonomy" id="1974704"/>
    <lineage>
        <taxon>Bacteria</taxon>
        <taxon>Candidatus Nealsoniibacteriota</taxon>
    </lineage>
</organism>
<dbReference type="GO" id="GO:0000272">
    <property type="term" value="P:polysaccharide catabolic process"/>
    <property type="evidence" value="ECO:0007669"/>
    <property type="project" value="InterPro"/>
</dbReference>
<name>A0A2H0YRL2_9BACT</name>
<sequence>MKDGEYGISLYSSHRNTFNNYAVTNTKYDIFKSNSSDNTFNGSGCTDNDNDDVCDEFDNCRLYNPDQRDNDKDGVGDVCQEKQIGCIADLNGDGKITIRDRSIFTGNFGRTDCGPVTNWCALTDLDRDGDVDKTGYDILTKEFSYPLAYLGCDCSKTQELCDGMDNNCDGKIDEGCSTPITIYGDISGDNQVSSQDALLAAQHTIGLTILTSFQIQKGDVSGDGKVSAYDAALILQKVAGLISKFPVE</sequence>
<dbReference type="GO" id="GO:0004553">
    <property type="term" value="F:hydrolase activity, hydrolyzing O-glycosyl compounds"/>
    <property type="evidence" value="ECO:0007669"/>
    <property type="project" value="InterPro"/>
</dbReference>
<proteinExistence type="predicted"/>
<dbReference type="SUPFAM" id="SSF63446">
    <property type="entry name" value="Type I dockerin domain"/>
    <property type="match status" value="1"/>
</dbReference>
<dbReference type="EMBL" id="PEYC01000002">
    <property type="protein sequence ID" value="PIS40373.1"/>
    <property type="molecule type" value="Genomic_DNA"/>
</dbReference>
<accession>A0A2H0YRL2</accession>
<dbReference type="InterPro" id="IPR016134">
    <property type="entry name" value="Dockerin_dom"/>
</dbReference>
<comment type="caution">
    <text evidence="2">The sequence shown here is derived from an EMBL/GenBank/DDBJ whole genome shotgun (WGS) entry which is preliminary data.</text>
</comment>
<dbReference type="CDD" id="cd14256">
    <property type="entry name" value="Dockerin_I"/>
    <property type="match status" value="1"/>
</dbReference>
<feature type="domain" description="Dockerin" evidence="1">
    <location>
        <begin position="179"/>
        <end position="247"/>
    </location>
</feature>
<protein>
    <recommendedName>
        <fullName evidence="1">Dockerin domain-containing protein</fullName>
    </recommendedName>
</protein>